<dbReference type="Gene3D" id="3.40.50.300">
    <property type="entry name" value="P-loop containing nucleotide triphosphate hydrolases"/>
    <property type="match status" value="1"/>
</dbReference>
<dbReference type="Pfam" id="PF13521">
    <property type="entry name" value="AAA_28"/>
    <property type="match status" value="1"/>
</dbReference>
<name>A0ABU0XQ77_9BURK</name>
<dbReference type="RefSeq" id="WP_307778864.1">
    <property type="nucleotide sequence ID" value="NZ_JAVFKP010000001.1"/>
</dbReference>
<evidence type="ECO:0000313" key="2">
    <source>
        <dbReference type="EMBL" id="MDQ4625682.1"/>
    </source>
</evidence>
<dbReference type="Proteomes" id="UP001237592">
    <property type="component" value="Unassembled WGS sequence"/>
</dbReference>
<evidence type="ECO:0000259" key="1">
    <source>
        <dbReference type="Pfam" id="PF13521"/>
    </source>
</evidence>
<proteinExistence type="predicted"/>
<accession>A0ABU0XQ77</accession>
<dbReference type="PANTHER" id="PTHR37512:SF1">
    <property type="entry name" value="NADR_TTD14 AAA DOMAIN-CONTAINING PROTEIN"/>
    <property type="match status" value="1"/>
</dbReference>
<reference evidence="2 3" key="1">
    <citation type="submission" date="2023-08" db="EMBL/GenBank/DDBJ databases">
        <title>Draft genome sequence of Janthinobacterium lividum.</title>
        <authorList>
            <person name="Chun B.H."/>
            <person name="Lee Y."/>
        </authorList>
    </citation>
    <scope>NUCLEOTIDE SEQUENCE [LARGE SCALE GENOMIC DNA]</scope>
    <source>
        <strain evidence="2 3">AMJK</strain>
    </source>
</reference>
<protein>
    <submittedName>
        <fullName evidence="2">ATP-binding protein</fullName>
    </submittedName>
</protein>
<gene>
    <name evidence="2" type="ORF">RB624_07270</name>
</gene>
<comment type="caution">
    <text evidence="2">The sequence shown here is derived from an EMBL/GenBank/DDBJ whole genome shotgun (WGS) entry which is preliminary data.</text>
</comment>
<organism evidence="2 3">
    <name type="scientific">Janthinobacterium lividum</name>
    <dbReference type="NCBI Taxonomy" id="29581"/>
    <lineage>
        <taxon>Bacteria</taxon>
        <taxon>Pseudomonadati</taxon>
        <taxon>Pseudomonadota</taxon>
        <taxon>Betaproteobacteria</taxon>
        <taxon>Burkholderiales</taxon>
        <taxon>Oxalobacteraceae</taxon>
        <taxon>Janthinobacterium</taxon>
    </lineage>
</organism>
<keyword evidence="2" id="KW-0547">Nucleotide-binding</keyword>
<dbReference type="InterPro" id="IPR027417">
    <property type="entry name" value="P-loop_NTPase"/>
</dbReference>
<dbReference type="InterPro" id="IPR038727">
    <property type="entry name" value="NadR/Ttd14_AAA_dom"/>
</dbReference>
<feature type="domain" description="NadR/Ttd14 AAA" evidence="1">
    <location>
        <begin position="6"/>
        <end position="160"/>
    </location>
</feature>
<dbReference type="InterPro" id="IPR052735">
    <property type="entry name" value="NAD_biosynth-regulator"/>
</dbReference>
<dbReference type="GO" id="GO:0005524">
    <property type="term" value="F:ATP binding"/>
    <property type="evidence" value="ECO:0007669"/>
    <property type="project" value="UniProtKB-KW"/>
</dbReference>
<dbReference type="EMBL" id="JAVFKP010000001">
    <property type="protein sequence ID" value="MDQ4625682.1"/>
    <property type="molecule type" value="Genomic_DNA"/>
</dbReference>
<sequence length="178" mass="19463">MERCVRVAILGAESSGKSTLAAALAERYGTVWVPEYLREFVEKQGRVPVAADQFGIARTQVEREAAATAQARHFLFCDTTPLMTVVYSRHYFNGADAPLAALADATQYDLTLVTAPDSPWVADGLQRESEAVRQLIHRRLLDELAERQISYLLVSGSLAVRLAQADAWLSASTPGRVG</sequence>
<evidence type="ECO:0000313" key="3">
    <source>
        <dbReference type="Proteomes" id="UP001237592"/>
    </source>
</evidence>
<dbReference type="PANTHER" id="PTHR37512">
    <property type="entry name" value="TRIFUNCTIONAL NAD BIOSYNTHESIS/REGULATOR PROTEIN NADR"/>
    <property type="match status" value="1"/>
</dbReference>
<keyword evidence="2" id="KW-0067">ATP-binding</keyword>
<dbReference type="SUPFAM" id="SSF52540">
    <property type="entry name" value="P-loop containing nucleoside triphosphate hydrolases"/>
    <property type="match status" value="1"/>
</dbReference>
<keyword evidence="3" id="KW-1185">Reference proteome</keyword>